<reference evidence="1 2" key="1">
    <citation type="journal article" date="2020" name="Cell">
        <title>Large-Scale Comparative Analyses of Tick Genomes Elucidate Their Genetic Diversity and Vector Capacities.</title>
        <authorList>
            <consortium name="Tick Genome and Microbiome Consortium (TIGMIC)"/>
            <person name="Jia N."/>
            <person name="Wang J."/>
            <person name="Shi W."/>
            <person name="Du L."/>
            <person name="Sun Y."/>
            <person name="Zhan W."/>
            <person name="Jiang J.F."/>
            <person name="Wang Q."/>
            <person name="Zhang B."/>
            <person name="Ji P."/>
            <person name="Bell-Sakyi L."/>
            <person name="Cui X.M."/>
            <person name="Yuan T.T."/>
            <person name="Jiang B.G."/>
            <person name="Yang W.F."/>
            <person name="Lam T.T."/>
            <person name="Chang Q.C."/>
            <person name="Ding S.J."/>
            <person name="Wang X.J."/>
            <person name="Zhu J.G."/>
            <person name="Ruan X.D."/>
            <person name="Zhao L."/>
            <person name="Wei J.T."/>
            <person name="Ye R.Z."/>
            <person name="Que T.C."/>
            <person name="Du C.H."/>
            <person name="Zhou Y.H."/>
            <person name="Cheng J.X."/>
            <person name="Dai P.F."/>
            <person name="Guo W.B."/>
            <person name="Han X.H."/>
            <person name="Huang E.J."/>
            <person name="Li L.F."/>
            <person name="Wei W."/>
            <person name="Gao Y.C."/>
            <person name="Liu J.Z."/>
            <person name="Shao H.Z."/>
            <person name="Wang X."/>
            <person name="Wang C.C."/>
            <person name="Yang T.C."/>
            <person name="Huo Q.B."/>
            <person name="Li W."/>
            <person name="Chen H.Y."/>
            <person name="Chen S.E."/>
            <person name="Zhou L.G."/>
            <person name="Ni X.B."/>
            <person name="Tian J.H."/>
            <person name="Sheng Y."/>
            <person name="Liu T."/>
            <person name="Pan Y.S."/>
            <person name="Xia L.Y."/>
            <person name="Li J."/>
            <person name="Zhao F."/>
            <person name="Cao W.C."/>
        </authorList>
    </citation>
    <scope>NUCLEOTIDE SEQUENCE [LARGE SCALE GENOMIC DNA]</scope>
    <source>
        <strain evidence="1">HaeL-2018</strain>
    </source>
</reference>
<dbReference type="Proteomes" id="UP000821853">
    <property type="component" value="Chromosome 5"/>
</dbReference>
<dbReference type="OrthoDB" id="6150606at2759"/>
<proteinExistence type="predicted"/>
<dbReference type="Gene3D" id="3.30.70.270">
    <property type="match status" value="1"/>
</dbReference>
<dbReference type="EMBL" id="JABSTR010000007">
    <property type="protein sequence ID" value="KAH9375531.1"/>
    <property type="molecule type" value="Genomic_DNA"/>
</dbReference>
<evidence type="ECO:0000313" key="2">
    <source>
        <dbReference type="Proteomes" id="UP000821853"/>
    </source>
</evidence>
<comment type="caution">
    <text evidence="1">The sequence shown here is derived from an EMBL/GenBank/DDBJ whole genome shotgun (WGS) entry which is preliminary data.</text>
</comment>
<organism evidence="1 2">
    <name type="scientific">Haemaphysalis longicornis</name>
    <name type="common">Bush tick</name>
    <dbReference type="NCBI Taxonomy" id="44386"/>
    <lineage>
        <taxon>Eukaryota</taxon>
        <taxon>Metazoa</taxon>
        <taxon>Ecdysozoa</taxon>
        <taxon>Arthropoda</taxon>
        <taxon>Chelicerata</taxon>
        <taxon>Arachnida</taxon>
        <taxon>Acari</taxon>
        <taxon>Parasitiformes</taxon>
        <taxon>Ixodida</taxon>
        <taxon>Ixodoidea</taxon>
        <taxon>Ixodidae</taxon>
        <taxon>Haemaphysalinae</taxon>
        <taxon>Haemaphysalis</taxon>
    </lineage>
</organism>
<dbReference type="VEuPathDB" id="VectorBase:HLOH_042299"/>
<accession>A0A9J6GJQ2</accession>
<protein>
    <submittedName>
        <fullName evidence="1">Uncharacterized protein</fullName>
    </submittedName>
</protein>
<sequence>MPNYAKIFKPLTNLMDITERNEVALGESQEAAFNTRKQKLSSHFCSEHLPKRNLFFKNRHLGH</sequence>
<keyword evidence="2" id="KW-1185">Reference proteome</keyword>
<evidence type="ECO:0000313" key="1">
    <source>
        <dbReference type="EMBL" id="KAH9375531.1"/>
    </source>
</evidence>
<dbReference type="InterPro" id="IPR043128">
    <property type="entry name" value="Rev_trsase/Diguanyl_cyclase"/>
</dbReference>
<name>A0A9J6GJQ2_HAELO</name>
<dbReference type="AlphaFoldDB" id="A0A9J6GJQ2"/>
<gene>
    <name evidence="1" type="ORF">HPB48_009852</name>
</gene>